<keyword evidence="3" id="KW-1185">Reference proteome</keyword>
<dbReference type="Proteomes" id="UP000177445">
    <property type="component" value="Chromosome"/>
</dbReference>
<dbReference type="EMBL" id="CP017715">
    <property type="protein sequence ID" value="AOY87699.1"/>
    <property type="molecule type" value="Genomic_DNA"/>
</dbReference>
<gene>
    <name evidence="2" type="ORF">BKP64_05670</name>
</gene>
<reference evidence="2 3" key="1">
    <citation type="submission" date="2016-10" db="EMBL/GenBank/DDBJ databases">
        <title>Marinobacter salinus sp. nov., a moderately halophilic bacterium isolated from a tidal flat environment.</title>
        <authorList>
            <person name="Park S.-J."/>
        </authorList>
    </citation>
    <scope>NUCLEOTIDE SEQUENCE [LARGE SCALE GENOMIC DNA]</scope>
    <source>
        <strain evidence="2 3">Hb8</strain>
    </source>
</reference>
<dbReference type="InterPro" id="IPR018633">
    <property type="entry name" value="DUF2357"/>
</dbReference>
<evidence type="ECO:0000259" key="1">
    <source>
        <dbReference type="Pfam" id="PF09823"/>
    </source>
</evidence>
<dbReference type="OrthoDB" id="32195at2"/>
<dbReference type="AlphaFoldDB" id="A0A1D9GJC1"/>
<dbReference type="KEGG" id="msq:BKP64_05670"/>
<proteinExistence type="predicted"/>
<evidence type="ECO:0000313" key="3">
    <source>
        <dbReference type="Proteomes" id="UP000177445"/>
    </source>
</evidence>
<name>A0A1D9GJC1_9GAMM</name>
<accession>A0A1D9GJC1</accession>
<evidence type="ECO:0000313" key="2">
    <source>
        <dbReference type="EMBL" id="AOY87699.1"/>
    </source>
</evidence>
<protein>
    <recommendedName>
        <fullName evidence="1">DUF2357 domain-containing protein</fullName>
    </recommendedName>
</protein>
<sequence length="517" mass="58941">MKIPVFSVDSSHGLLGYLDSEQKLLDCDEAQSYLIQVPDRTARLYADDALLEMDDSGEHWVWQPGFFAGEMIFELELPDLASPLRYKVDVAPAKHKTGREQFNEYLQQIVDYVPELVTGTEPALQDLAGRSSFVSLWLRYSRLRQFSGRYLSGLNAICERPIIRLNSQREQMPLHMAKSVDETTIQRLISNPRLLAAFAEDRTSETALAPEDWNLDVPFHEPSLDNPANRLIARQLVEVRRLTRLLLAELRDLRVTVSETKTDLMARLPRRIRFLQAMDKQLGRLSRRDPFARVNMDKRGAAGFNAVSGNPHYSMTHQAGIRILRLGLSDMSSGEQHYTAPTWEIYEAWCFVAIAEALELRFPEFCWRLEHKPESADLALKGDAGEKHISLFYQMKCRSLEKPNRYGYFSISRERRPDMVLEIAKGENKQFICLDSKYTASGERILDSMSSAHIYRDSLRCGSISPLLSIILVPANKTVSVLGSDEYWDRYGVGCAILNKQSDTASLLDRVVRALPF</sequence>
<dbReference type="Pfam" id="PF09823">
    <property type="entry name" value="DUF2357"/>
    <property type="match status" value="1"/>
</dbReference>
<dbReference type="RefSeq" id="WP_070967121.1">
    <property type="nucleotide sequence ID" value="NZ_CP017715.1"/>
</dbReference>
<organism evidence="2 3">
    <name type="scientific">Marinobacter salinus</name>
    <dbReference type="NCBI Taxonomy" id="1874317"/>
    <lineage>
        <taxon>Bacteria</taxon>
        <taxon>Pseudomonadati</taxon>
        <taxon>Pseudomonadota</taxon>
        <taxon>Gammaproteobacteria</taxon>
        <taxon>Pseudomonadales</taxon>
        <taxon>Marinobacteraceae</taxon>
        <taxon>Marinobacter</taxon>
    </lineage>
</organism>
<feature type="domain" description="DUF2357" evidence="1">
    <location>
        <begin position="67"/>
        <end position="295"/>
    </location>
</feature>
<dbReference type="STRING" id="1874317.BKP64_05670"/>
<dbReference type="InterPro" id="IPR007505">
    <property type="entry name" value="PDDEXK_7"/>
</dbReference>
<dbReference type="Pfam" id="PF04411">
    <property type="entry name" value="PDDEXK_7"/>
    <property type="match status" value="1"/>
</dbReference>